<dbReference type="STRING" id="1294263.JCM21531_2818"/>
<gene>
    <name evidence="2" type="ORF">JCM21531_2818</name>
</gene>
<keyword evidence="2" id="KW-0489">Methyltransferase</keyword>
<accession>W4V7Y8</accession>
<dbReference type="Pfam" id="PF03705">
    <property type="entry name" value="CheR_N"/>
    <property type="match status" value="1"/>
</dbReference>
<dbReference type="AlphaFoldDB" id="W4V7Y8"/>
<name>W4V7Y8_9FIRM</name>
<evidence type="ECO:0000313" key="2">
    <source>
        <dbReference type="EMBL" id="GAE89306.1"/>
    </source>
</evidence>
<dbReference type="SUPFAM" id="SSF47757">
    <property type="entry name" value="Chemotaxis receptor methyltransferase CheR, N-terminal domain"/>
    <property type="match status" value="1"/>
</dbReference>
<feature type="domain" description="Chemotaxis receptor methyltransferase CheR N-terminal" evidence="1">
    <location>
        <begin position="102"/>
        <end position="150"/>
    </location>
</feature>
<evidence type="ECO:0000259" key="1">
    <source>
        <dbReference type="Pfam" id="PF03705"/>
    </source>
</evidence>
<protein>
    <submittedName>
        <fullName evidence="2">Chemotaxis protein methyltransferase CheR</fullName>
    </submittedName>
</protein>
<dbReference type="EMBL" id="BAVR01000034">
    <property type="protein sequence ID" value="GAE89306.1"/>
    <property type="molecule type" value="Genomic_DNA"/>
</dbReference>
<organism evidence="2 3">
    <name type="scientific">Acetivibrio straminisolvens JCM 21531</name>
    <dbReference type="NCBI Taxonomy" id="1294263"/>
    <lineage>
        <taxon>Bacteria</taxon>
        <taxon>Bacillati</taxon>
        <taxon>Bacillota</taxon>
        <taxon>Clostridia</taxon>
        <taxon>Eubacteriales</taxon>
        <taxon>Oscillospiraceae</taxon>
        <taxon>Acetivibrio</taxon>
    </lineage>
</organism>
<sequence length="162" mass="19542">MGELDSKAETDRLLECINENRGYEIHITFLDANIVTREIVEKIIKLQERNKCKVFVLKAYLYSYFLSLGIKCFFVKKKSILNKDWESNEKISCETFEPEKVEEFLRDIYDKYGFDFTEYRKDSIIRRIKISMLRYCITCFEEFRELALSDQDVFEQLFWISP</sequence>
<keyword evidence="3" id="KW-1185">Reference proteome</keyword>
<comment type="caution">
    <text evidence="2">The sequence shown here is derived from an EMBL/GenBank/DDBJ whole genome shotgun (WGS) entry which is preliminary data.</text>
</comment>
<dbReference type="GO" id="GO:0032259">
    <property type="term" value="P:methylation"/>
    <property type="evidence" value="ECO:0007669"/>
    <property type="project" value="UniProtKB-KW"/>
</dbReference>
<reference evidence="2" key="1">
    <citation type="journal article" date="2014" name="Genome Announc.">
        <title>Draft Genome Sequence of Clostridium straminisolvens Strain JCM 21531T, Isolated from a Cellulose-Degrading Bacterial Community.</title>
        <authorList>
            <person name="Yuki M."/>
            <person name="Oshima K."/>
            <person name="Suda W."/>
            <person name="Sakamoto M."/>
            <person name="Kitamura K."/>
            <person name="Iida T."/>
            <person name="Hattori M."/>
            <person name="Ohkuma M."/>
        </authorList>
    </citation>
    <scope>NUCLEOTIDE SEQUENCE [LARGE SCALE GENOMIC DNA]</scope>
    <source>
        <strain evidence="2">JCM 21531</strain>
    </source>
</reference>
<dbReference type="Proteomes" id="UP000019109">
    <property type="component" value="Unassembled WGS sequence"/>
</dbReference>
<dbReference type="GO" id="GO:0008168">
    <property type="term" value="F:methyltransferase activity"/>
    <property type="evidence" value="ECO:0007669"/>
    <property type="project" value="UniProtKB-KW"/>
</dbReference>
<proteinExistence type="predicted"/>
<evidence type="ECO:0000313" key="3">
    <source>
        <dbReference type="Proteomes" id="UP000019109"/>
    </source>
</evidence>
<dbReference type="InterPro" id="IPR022641">
    <property type="entry name" value="CheR_N"/>
</dbReference>
<keyword evidence="2" id="KW-0808">Transferase</keyword>